<reference evidence="3" key="1">
    <citation type="journal article" date="2019" name="Int. J. Syst. Evol. Microbiol.">
        <title>The Global Catalogue of Microorganisms (GCM) 10K type strain sequencing project: providing services to taxonomists for standard genome sequencing and annotation.</title>
        <authorList>
            <consortium name="The Broad Institute Genomics Platform"/>
            <consortium name="The Broad Institute Genome Sequencing Center for Infectious Disease"/>
            <person name="Wu L."/>
            <person name="Ma J."/>
        </authorList>
    </citation>
    <scope>NUCLEOTIDE SEQUENCE [LARGE SCALE GENOMIC DNA]</scope>
    <source>
        <strain evidence="3">KCTC 23298</strain>
    </source>
</reference>
<dbReference type="Pfam" id="PF00857">
    <property type="entry name" value="Isochorismatase"/>
    <property type="match status" value="1"/>
</dbReference>
<dbReference type="SUPFAM" id="SSF52499">
    <property type="entry name" value="Isochorismatase-like hydrolases"/>
    <property type="match status" value="1"/>
</dbReference>
<dbReference type="Gene3D" id="3.40.50.850">
    <property type="entry name" value="Isochorismatase-like"/>
    <property type="match status" value="1"/>
</dbReference>
<evidence type="ECO:0000313" key="2">
    <source>
        <dbReference type="EMBL" id="GHC41860.1"/>
    </source>
</evidence>
<dbReference type="RefSeq" id="WP_189383086.1">
    <property type="nucleotide sequence ID" value="NZ_BMYI01000046.1"/>
</dbReference>
<comment type="caution">
    <text evidence="2">The sequence shown here is derived from an EMBL/GenBank/DDBJ whole genome shotgun (WGS) entry which is preliminary data.</text>
</comment>
<dbReference type="Proteomes" id="UP000658305">
    <property type="component" value="Unassembled WGS sequence"/>
</dbReference>
<accession>A0ABQ3FUE1</accession>
<protein>
    <submittedName>
        <fullName evidence="2">Isochorismatase</fullName>
    </submittedName>
</protein>
<dbReference type="InterPro" id="IPR050993">
    <property type="entry name" value="Isochorismatase_domain"/>
</dbReference>
<feature type="domain" description="Isochorismatase-like" evidence="1">
    <location>
        <begin position="8"/>
        <end position="153"/>
    </location>
</feature>
<evidence type="ECO:0000313" key="3">
    <source>
        <dbReference type="Proteomes" id="UP000658305"/>
    </source>
</evidence>
<proteinExistence type="predicted"/>
<organism evidence="2 3">
    <name type="scientific">Gemmobacter nanjingensis</name>
    <dbReference type="NCBI Taxonomy" id="488454"/>
    <lineage>
        <taxon>Bacteria</taxon>
        <taxon>Pseudomonadati</taxon>
        <taxon>Pseudomonadota</taxon>
        <taxon>Alphaproteobacteria</taxon>
        <taxon>Rhodobacterales</taxon>
        <taxon>Paracoccaceae</taxon>
        <taxon>Gemmobacter</taxon>
    </lineage>
</organism>
<sequence length="176" mass="19057">MKIQLPSSVLLVIDIQSRLMPAIANEKEVVGNATKLLMASRLLDVPTLVTEQNPNGLGSTVPELATGHARTVFKDTFDACEEPGFMELLPDAAKVIVVGCEAHVCVMQTVLGLLAQGRDVAVTSDAIGSRTSGNRDAALNRMARHGADLVTTEMVLFEWLQSSRHEHFKPVLDLVR</sequence>
<gene>
    <name evidence="2" type="ORF">GCM10007291_49700</name>
</gene>
<dbReference type="PANTHER" id="PTHR14119:SF3">
    <property type="entry name" value="ISOCHORISMATASE DOMAIN-CONTAINING PROTEIN 2"/>
    <property type="match status" value="1"/>
</dbReference>
<dbReference type="InterPro" id="IPR036380">
    <property type="entry name" value="Isochorismatase-like_sf"/>
</dbReference>
<dbReference type="InterPro" id="IPR000868">
    <property type="entry name" value="Isochorismatase-like_dom"/>
</dbReference>
<evidence type="ECO:0000259" key="1">
    <source>
        <dbReference type="Pfam" id="PF00857"/>
    </source>
</evidence>
<dbReference type="PANTHER" id="PTHR14119">
    <property type="entry name" value="HYDROLASE"/>
    <property type="match status" value="1"/>
</dbReference>
<keyword evidence="3" id="KW-1185">Reference proteome</keyword>
<dbReference type="EMBL" id="BMYI01000046">
    <property type="protein sequence ID" value="GHC41860.1"/>
    <property type="molecule type" value="Genomic_DNA"/>
</dbReference>
<name>A0ABQ3FUE1_9RHOB</name>